<comment type="caution">
    <text evidence="1">The sequence shown here is derived from an EMBL/GenBank/DDBJ whole genome shotgun (WGS) entry which is preliminary data.</text>
</comment>
<dbReference type="EMBL" id="JBELQC010000001">
    <property type="protein sequence ID" value="MFL9841300.1"/>
    <property type="molecule type" value="Genomic_DNA"/>
</dbReference>
<evidence type="ECO:0000313" key="1">
    <source>
        <dbReference type="EMBL" id="MFL9841300.1"/>
    </source>
</evidence>
<sequence length="172" mass="18947">MQLICHPDTPATAVERVSVHLSTTPIPGELWCEFHVASNSLLLPPAASPERTDGLWKTTCFELFARPAGGDAYFEFNFSPSFRWAAYSFDGYRSGMQDFPAEDPDIWVTPGPPHFFLAVEAMPRLPSVSTAIALSAVIEETDGTKSYWALAHPSDKPDFHHPDGFVLELPAP</sequence>
<organism evidence="1 2">
    <name type="scientific">Sphingomonas plantiphila</name>
    <dbReference type="NCBI Taxonomy" id="3163295"/>
    <lineage>
        <taxon>Bacteria</taxon>
        <taxon>Pseudomonadati</taxon>
        <taxon>Pseudomonadota</taxon>
        <taxon>Alphaproteobacteria</taxon>
        <taxon>Sphingomonadales</taxon>
        <taxon>Sphingomonadaceae</taxon>
        <taxon>Sphingomonas</taxon>
    </lineage>
</organism>
<gene>
    <name evidence="1" type="ORF">ABS767_10020</name>
</gene>
<proteinExistence type="predicted"/>
<dbReference type="CDD" id="cd09627">
    <property type="entry name" value="DOMON_murB_like"/>
    <property type="match status" value="1"/>
</dbReference>
<evidence type="ECO:0000313" key="2">
    <source>
        <dbReference type="Proteomes" id="UP001629244"/>
    </source>
</evidence>
<dbReference type="Proteomes" id="UP001629244">
    <property type="component" value="Unassembled WGS sequence"/>
</dbReference>
<reference evidence="1 2" key="1">
    <citation type="submission" date="2024-06" db="EMBL/GenBank/DDBJ databases">
        <authorList>
            <person name="Kaempfer P."/>
            <person name="Viver T."/>
        </authorList>
    </citation>
    <scope>NUCLEOTIDE SEQUENCE [LARGE SCALE GENOMIC DNA]</scope>
    <source>
        <strain evidence="1 2">ST-64</strain>
    </source>
</reference>
<dbReference type="RefSeq" id="WP_408078212.1">
    <property type="nucleotide sequence ID" value="NZ_JBELQC010000001.1"/>
</dbReference>
<keyword evidence="2" id="KW-1185">Reference proteome</keyword>
<name>A0ABW8YN14_9SPHN</name>
<accession>A0ABW8YN14</accession>
<protein>
    <submittedName>
        <fullName evidence="1">DOMON-like domain-containing protein</fullName>
    </submittedName>
</protein>
<dbReference type="Gene3D" id="2.60.40.1190">
    <property type="match status" value="1"/>
</dbReference>